<evidence type="ECO:0000256" key="1">
    <source>
        <dbReference type="SAM" id="SignalP"/>
    </source>
</evidence>
<gene>
    <name evidence="2" type="ORF">DFO77_11763</name>
</gene>
<accession>A0A368URZ2</accession>
<sequence length="158" mass="17418">MKKTGLILLVLFMAIPAISMAQRGDNAIGLRFGGGVGYDTEITFQTPFDNNRAELDLGFGGRGDFSYWKLTGLYQWVMPIESGFFWYLGVGPSLGSWSHDDLDDSGVFLAAALNAGIEYNFSEVPLQVAIDTRPELSFVNPPDDPFGFGLALSLRYRF</sequence>
<keyword evidence="3" id="KW-1185">Reference proteome</keyword>
<reference evidence="2 3" key="1">
    <citation type="submission" date="2018-07" db="EMBL/GenBank/DDBJ databases">
        <title>Freshwater and sediment microbial communities from various areas in North America, analyzing microbe dynamics in response to fracking.</title>
        <authorList>
            <person name="Lamendella R."/>
        </authorList>
    </citation>
    <scope>NUCLEOTIDE SEQUENCE [LARGE SCALE GENOMIC DNA]</scope>
    <source>
        <strain evidence="2 3">160A</strain>
    </source>
</reference>
<proteinExistence type="predicted"/>
<dbReference type="InterPro" id="IPR011250">
    <property type="entry name" value="OMP/PagP_B-barrel"/>
</dbReference>
<feature type="signal peptide" evidence="1">
    <location>
        <begin position="1"/>
        <end position="21"/>
    </location>
</feature>
<dbReference type="RefSeq" id="WP_114437411.1">
    <property type="nucleotide sequence ID" value="NZ_QPIZ01000017.1"/>
</dbReference>
<dbReference type="EMBL" id="QPIZ01000017">
    <property type="protein sequence ID" value="RCW31617.1"/>
    <property type="molecule type" value="Genomic_DNA"/>
</dbReference>
<comment type="caution">
    <text evidence="2">The sequence shown here is derived from an EMBL/GenBank/DDBJ whole genome shotgun (WGS) entry which is preliminary data.</text>
</comment>
<evidence type="ECO:0008006" key="4">
    <source>
        <dbReference type="Google" id="ProtNLM"/>
    </source>
</evidence>
<name>A0A368URZ2_9BACT</name>
<evidence type="ECO:0000313" key="2">
    <source>
        <dbReference type="EMBL" id="RCW31617.1"/>
    </source>
</evidence>
<evidence type="ECO:0000313" key="3">
    <source>
        <dbReference type="Proteomes" id="UP000252733"/>
    </source>
</evidence>
<dbReference type="Proteomes" id="UP000252733">
    <property type="component" value="Unassembled WGS sequence"/>
</dbReference>
<organism evidence="2 3">
    <name type="scientific">Marinilabilia salmonicolor</name>
    <dbReference type="NCBI Taxonomy" id="989"/>
    <lineage>
        <taxon>Bacteria</taxon>
        <taxon>Pseudomonadati</taxon>
        <taxon>Bacteroidota</taxon>
        <taxon>Bacteroidia</taxon>
        <taxon>Marinilabiliales</taxon>
        <taxon>Marinilabiliaceae</taxon>
        <taxon>Marinilabilia</taxon>
    </lineage>
</organism>
<protein>
    <recommendedName>
        <fullName evidence="4">Outer membrane protein</fullName>
    </recommendedName>
</protein>
<dbReference type="SUPFAM" id="SSF56925">
    <property type="entry name" value="OMPA-like"/>
    <property type="match status" value="1"/>
</dbReference>
<dbReference type="AlphaFoldDB" id="A0A368URZ2"/>
<feature type="chain" id="PRO_5016803295" description="Outer membrane protein" evidence="1">
    <location>
        <begin position="22"/>
        <end position="158"/>
    </location>
</feature>
<keyword evidence="1" id="KW-0732">Signal</keyword>